<keyword evidence="2" id="KW-1185">Reference proteome</keyword>
<name>A0A3M7QID4_BRAPC</name>
<evidence type="ECO:0000313" key="2">
    <source>
        <dbReference type="Proteomes" id="UP000276133"/>
    </source>
</evidence>
<reference evidence="1 2" key="1">
    <citation type="journal article" date="2018" name="Sci. Rep.">
        <title>Genomic signatures of local adaptation to the degree of environmental predictability in rotifers.</title>
        <authorList>
            <person name="Franch-Gras L."/>
            <person name="Hahn C."/>
            <person name="Garcia-Roger E.M."/>
            <person name="Carmona M.J."/>
            <person name="Serra M."/>
            <person name="Gomez A."/>
        </authorList>
    </citation>
    <scope>NUCLEOTIDE SEQUENCE [LARGE SCALE GENOMIC DNA]</scope>
    <source>
        <strain evidence="1">HYR1</strain>
    </source>
</reference>
<dbReference type="AlphaFoldDB" id="A0A3M7QID4"/>
<protein>
    <submittedName>
        <fullName evidence="1">Uncharacterized protein</fullName>
    </submittedName>
</protein>
<sequence length="75" mass="8755">MTGKNALTFLDLRKKKSGIGLDLRLVTFKQLWGNNRNAAQKYDAGRLDDPKRKAEYSTKLRKSLQNLEHREESEY</sequence>
<proteinExistence type="predicted"/>
<dbReference type="Proteomes" id="UP000276133">
    <property type="component" value="Unassembled WGS sequence"/>
</dbReference>
<dbReference type="EMBL" id="REGN01006129">
    <property type="protein sequence ID" value="RNA10708.1"/>
    <property type="molecule type" value="Genomic_DNA"/>
</dbReference>
<organism evidence="1 2">
    <name type="scientific">Brachionus plicatilis</name>
    <name type="common">Marine rotifer</name>
    <name type="synonym">Brachionus muelleri</name>
    <dbReference type="NCBI Taxonomy" id="10195"/>
    <lineage>
        <taxon>Eukaryota</taxon>
        <taxon>Metazoa</taxon>
        <taxon>Spiralia</taxon>
        <taxon>Gnathifera</taxon>
        <taxon>Rotifera</taxon>
        <taxon>Eurotatoria</taxon>
        <taxon>Monogononta</taxon>
        <taxon>Pseudotrocha</taxon>
        <taxon>Ploima</taxon>
        <taxon>Brachionidae</taxon>
        <taxon>Brachionus</taxon>
    </lineage>
</organism>
<comment type="caution">
    <text evidence="1">The sequence shown here is derived from an EMBL/GenBank/DDBJ whole genome shotgun (WGS) entry which is preliminary data.</text>
</comment>
<evidence type="ECO:0000313" key="1">
    <source>
        <dbReference type="EMBL" id="RNA10708.1"/>
    </source>
</evidence>
<accession>A0A3M7QID4</accession>
<gene>
    <name evidence="1" type="ORF">BpHYR1_019230</name>
</gene>